<keyword evidence="2" id="KW-1185">Reference proteome</keyword>
<name>A0ABY1QVH7_9SPHN</name>
<proteinExistence type="predicted"/>
<accession>A0ABY1QVH7</accession>
<evidence type="ECO:0000313" key="2">
    <source>
        <dbReference type="Proteomes" id="UP001157910"/>
    </source>
</evidence>
<comment type="caution">
    <text evidence="1">The sequence shown here is derived from an EMBL/GenBank/DDBJ whole genome shotgun (WGS) entry which is preliminary data.</text>
</comment>
<protein>
    <submittedName>
        <fullName evidence="1">Uncharacterized protein</fullName>
    </submittedName>
</protein>
<organism evidence="1 2">
    <name type="scientific">Novosphingobium panipatense</name>
    <dbReference type="NCBI Taxonomy" id="428991"/>
    <lineage>
        <taxon>Bacteria</taxon>
        <taxon>Pseudomonadati</taxon>
        <taxon>Pseudomonadota</taxon>
        <taxon>Alphaproteobacteria</taxon>
        <taxon>Sphingomonadales</taxon>
        <taxon>Sphingomonadaceae</taxon>
        <taxon>Novosphingobium</taxon>
    </lineage>
</organism>
<dbReference type="Proteomes" id="UP001157910">
    <property type="component" value="Unassembled WGS sequence"/>
</dbReference>
<evidence type="ECO:0000313" key="1">
    <source>
        <dbReference type="EMBL" id="SMP82033.1"/>
    </source>
</evidence>
<dbReference type="EMBL" id="FXUI01000021">
    <property type="protein sequence ID" value="SMP82033.1"/>
    <property type="molecule type" value="Genomic_DNA"/>
</dbReference>
<reference evidence="1 2" key="1">
    <citation type="submission" date="2017-05" db="EMBL/GenBank/DDBJ databases">
        <authorList>
            <person name="Varghese N."/>
            <person name="Submissions S."/>
        </authorList>
    </citation>
    <scope>NUCLEOTIDE SEQUENCE [LARGE SCALE GENOMIC DNA]</scope>
    <source>
        <strain evidence="1 2">SM16</strain>
    </source>
</reference>
<gene>
    <name evidence="1" type="ORF">SAMN06296065_1213</name>
</gene>
<sequence length="226" mass="24887">MSQRRTSGLIAYLRQGQETGREWFERITHTATGAQSLRAFCEMDDVGLTRDVTYFLGRDGRPVDAFCRVTLDGDVKGTALFLQEDGAFECEARTVDLGRVSQRLPTPEGGRYLGLHPLVGDALAAVARGTSSPGEFLPVQGVTNSISPNGDQGLVAVPVTIDVAYQGEEEVTVRAGTFATRRYALRWSPEWPAPDLWVTEAEALFVKLCWEMVDAAYELVELRRDA</sequence>